<evidence type="ECO:0000256" key="1">
    <source>
        <dbReference type="ARBA" id="ARBA00004651"/>
    </source>
</evidence>
<feature type="transmembrane region" description="Helical" evidence="9">
    <location>
        <begin position="253"/>
        <end position="277"/>
    </location>
</feature>
<feature type="transmembrane region" description="Helical" evidence="9">
    <location>
        <begin position="98"/>
        <end position="120"/>
    </location>
</feature>
<evidence type="ECO:0000313" key="11">
    <source>
        <dbReference type="Proteomes" id="UP001595816"/>
    </source>
</evidence>
<dbReference type="PANTHER" id="PTHR11795">
    <property type="entry name" value="BRANCHED-CHAIN AMINO ACID TRANSPORT SYSTEM PERMEASE PROTEIN LIVH"/>
    <property type="match status" value="1"/>
</dbReference>
<keyword evidence="3" id="KW-1003">Cell membrane</keyword>
<dbReference type="EMBL" id="JBHSAY010000006">
    <property type="protein sequence ID" value="MFC4131112.1"/>
    <property type="molecule type" value="Genomic_DNA"/>
</dbReference>
<evidence type="ECO:0000256" key="3">
    <source>
        <dbReference type="ARBA" id="ARBA00022475"/>
    </source>
</evidence>
<keyword evidence="4 9" id="KW-0812">Transmembrane</keyword>
<proteinExistence type="inferred from homology"/>
<organism evidence="10 11">
    <name type="scientific">Hamadaea flava</name>
    <dbReference type="NCBI Taxonomy" id="1742688"/>
    <lineage>
        <taxon>Bacteria</taxon>
        <taxon>Bacillati</taxon>
        <taxon>Actinomycetota</taxon>
        <taxon>Actinomycetes</taxon>
        <taxon>Micromonosporales</taxon>
        <taxon>Micromonosporaceae</taxon>
        <taxon>Hamadaea</taxon>
    </lineage>
</organism>
<keyword evidence="6 9" id="KW-1133">Transmembrane helix</keyword>
<feature type="transmembrane region" description="Helical" evidence="9">
    <location>
        <begin position="220"/>
        <end position="241"/>
    </location>
</feature>
<feature type="transmembrane region" description="Helical" evidence="9">
    <location>
        <begin position="187"/>
        <end position="208"/>
    </location>
</feature>
<sequence length="286" mass="28366">MDGIFAYAITGLDGLAYGLLLFCVASGLTLIWGVADILQLGHGTLYLAGAYLGWWLADGGWGGLAAATAVGALAGAAVGGLLAICLRPLTGRHLDQGLATLGGAFVTADLLTTATGGQPLRAEAPLPGSVPLFGHLYPTWRLVFIGVAAGLATILVLIVDRSTVGATVRAVVDDEQMAAATGIRTRLVQAGVLAAGCALAVTVGVIGAPVLGPAPGVDTTVLTLSLIIVVVGGLGSIRGALLAAVGVGLLQTLGVLLAPAALVPFLLAAAMLIVLVARPTLHGRPA</sequence>
<dbReference type="InterPro" id="IPR001851">
    <property type="entry name" value="ABC_transp_permease"/>
</dbReference>
<keyword evidence="5" id="KW-0029">Amino-acid transport</keyword>
<evidence type="ECO:0000256" key="2">
    <source>
        <dbReference type="ARBA" id="ARBA00022448"/>
    </source>
</evidence>
<evidence type="ECO:0000256" key="6">
    <source>
        <dbReference type="ARBA" id="ARBA00022989"/>
    </source>
</evidence>
<comment type="caution">
    <text evidence="10">The sequence shown here is derived from an EMBL/GenBank/DDBJ whole genome shotgun (WGS) entry which is preliminary data.</text>
</comment>
<protein>
    <submittedName>
        <fullName evidence="10">Branched-chain amino acid ABC transporter permease</fullName>
    </submittedName>
</protein>
<feature type="transmembrane region" description="Helical" evidence="9">
    <location>
        <begin position="15"/>
        <end position="33"/>
    </location>
</feature>
<comment type="subcellular location">
    <subcellularLocation>
        <location evidence="1">Cell membrane</location>
        <topology evidence="1">Multi-pass membrane protein</topology>
    </subcellularLocation>
</comment>
<keyword evidence="11" id="KW-1185">Reference proteome</keyword>
<keyword evidence="2" id="KW-0813">Transport</keyword>
<accession>A0ABV8LLD4</accession>
<evidence type="ECO:0000256" key="5">
    <source>
        <dbReference type="ARBA" id="ARBA00022970"/>
    </source>
</evidence>
<evidence type="ECO:0000256" key="4">
    <source>
        <dbReference type="ARBA" id="ARBA00022692"/>
    </source>
</evidence>
<dbReference type="RefSeq" id="WP_253754330.1">
    <property type="nucleotide sequence ID" value="NZ_JAMZDZ010000001.1"/>
</dbReference>
<dbReference type="InterPro" id="IPR052157">
    <property type="entry name" value="BCAA_transport_permease"/>
</dbReference>
<comment type="similarity">
    <text evidence="8">Belongs to the binding-protein-dependent transport system permease family. LivHM subfamily.</text>
</comment>
<evidence type="ECO:0000256" key="9">
    <source>
        <dbReference type="SAM" id="Phobius"/>
    </source>
</evidence>
<feature type="transmembrane region" description="Helical" evidence="9">
    <location>
        <begin position="140"/>
        <end position="159"/>
    </location>
</feature>
<dbReference type="Pfam" id="PF02653">
    <property type="entry name" value="BPD_transp_2"/>
    <property type="match status" value="1"/>
</dbReference>
<gene>
    <name evidence="10" type="ORF">ACFOZ4_10910</name>
</gene>
<reference evidence="11" key="1">
    <citation type="journal article" date="2019" name="Int. J. Syst. Evol. Microbiol.">
        <title>The Global Catalogue of Microorganisms (GCM) 10K type strain sequencing project: providing services to taxonomists for standard genome sequencing and annotation.</title>
        <authorList>
            <consortium name="The Broad Institute Genomics Platform"/>
            <consortium name="The Broad Institute Genome Sequencing Center for Infectious Disease"/>
            <person name="Wu L."/>
            <person name="Ma J."/>
        </authorList>
    </citation>
    <scope>NUCLEOTIDE SEQUENCE [LARGE SCALE GENOMIC DNA]</scope>
    <source>
        <strain evidence="11">CGMCC 4.7289</strain>
    </source>
</reference>
<dbReference type="Proteomes" id="UP001595816">
    <property type="component" value="Unassembled WGS sequence"/>
</dbReference>
<name>A0ABV8LLD4_9ACTN</name>
<evidence type="ECO:0000256" key="8">
    <source>
        <dbReference type="ARBA" id="ARBA00037998"/>
    </source>
</evidence>
<evidence type="ECO:0000313" key="10">
    <source>
        <dbReference type="EMBL" id="MFC4131112.1"/>
    </source>
</evidence>
<feature type="transmembrane region" description="Helical" evidence="9">
    <location>
        <begin position="63"/>
        <end position="86"/>
    </location>
</feature>
<evidence type="ECO:0000256" key="7">
    <source>
        <dbReference type="ARBA" id="ARBA00023136"/>
    </source>
</evidence>
<keyword evidence="7 9" id="KW-0472">Membrane</keyword>
<dbReference type="PANTHER" id="PTHR11795:SF442">
    <property type="entry name" value="ABC TRANSPORTER ATP-BINDING PROTEIN"/>
    <property type="match status" value="1"/>
</dbReference>
<dbReference type="CDD" id="cd06582">
    <property type="entry name" value="TM_PBP1_LivH_like"/>
    <property type="match status" value="1"/>
</dbReference>